<dbReference type="GeneID" id="72195807"/>
<dbReference type="Proteomes" id="UP000501367">
    <property type="component" value="Chromosome"/>
</dbReference>
<evidence type="ECO:0000256" key="4">
    <source>
        <dbReference type="ARBA" id="ARBA00023002"/>
    </source>
</evidence>
<reference evidence="7 8" key="1">
    <citation type="submission" date="2020-04" db="EMBL/GenBank/DDBJ databases">
        <authorList>
            <person name="Yao Y."/>
            <person name="He Z."/>
        </authorList>
    </citation>
    <scope>NUCLEOTIDE SEQUENCE [LARGE SCALE GENOMIC DNA]</scope>
    <source>
        <strain evidence="7 8">CY-1</strain>
    </source>
</reference>
<keyword evidence="4" id="KW-0560">Oxidoreductase</keyword>
<feature type="domain" description="FAD dependent oxidoreductase" evidence="6">
    <location>
        <begin position="6"/>
        <end position="362"/>
    </location>
</feature>
<comment type="cofactor">
    <cofactor evidence="1">
        <name>FAD</name>
        <dbReference type="ChEBI" id="CHEBI:57692"/>
    </cofactor>
</comment>
<dbReference type="AlphaFoldDB" id="A0AAE7DG10"/>
<comment type="similarity">
    <text evidence="5">Belongs to the L2HGDH family.</text>
</comment>
<evidence type="ECO:0000256" key="1">
    <source>
        <dbReference type="ARBA" id="ARBA00001974"/>
    </source>
</evidence>
<proteinExistence type="inferred from homology"/>
<dbReference type="InterPro" id="IPR006076">
    <property type="entry name" value="FAD-dep_OxRdtase"/>
</dbReference>
<dbReference type="EMBL" id="CP051487">
    <property type="protein sequence ID" value="QJC80415.1"/>
    <property type="molecule type" value="Genomic_DNA"/>
</dbReference>
<dbReference type="RefSeq" id="WP_168758493.1">
    <property type="nucleotide sequence ID" value="NZ_CP051487.1"/>
</dbReference>
<protein>
    <submittedName>
        <fullName evidence="7">NAD(P)/FAD-dependent oxidoreductase</fullName>
    </submittedName>
</protein>
<sequence>MSVDVDCVVVGAGVVGLAVARALAMGGREVILVEAGEGIGVGISSRNSEVIHAGIYYPSGSLKARLCVEGKQRLYAFCDDHGVNYRPLGKLIVAIDDAQRVTLQGLLEQGRRNGVDDLQWLEAAQARALEPELSCVAALWSPSTGIVDSHGLMLALQADAEAWGASLAFHTPLLSARCSEQGFELHMGGAEPMTLTCRKLINCAGLSASEVASRIAGLPVQYVPQARLCKGSYFSFSGRAPFRHLVYPAPESAGLGVHMTLDLAGQARFGPDVEWVDRVDYRVDPARADGFYAAIRRYWPGLPNDSLQPAYSGIRPKISGPNEPAADFRISGPAEHGIPGLVNLFGIESPGLTSCLALAAHVMNSLHL</sequence>
<keyword evidence="3" id="KW-0274">FAD</keyword>
<gene>
    <name evidence="7" type="ORF">HGP31_19570</name>
</gene>
<organism evidence="7 8">
    <name type="scientific">Pseudomonas umsongensis</name>
    <dbReference type="NCBI Taxonomy" id="198618"/>
    <lineage>
        <taxon>Bacteria</taxon>
        <taxon>Pseudomonadati</taxon>
        <taxon>Pseudomonadota</taxon>
        <taxon>Gammaproteobacteria</taxon>
        <taxon>Pseudomonadales</taxon>
        <taxon>Pseudomonadaceae</taxon>
        <taxon>Pseudomonas</taxon>
    </lineage>
</organism>
<keyword evidence="2" id="KW-0285">Flavoprotein</keyword>
<evidence type="ECO:0000256" key="2">
    <source>
        <dbReference type="ARBA" id="ARBA00022630"/>
    </source>
</evidence>
<dbReference type="InterPro" id="IPR036188">
    <property type="entry name" value="FAD/NAD-bd_sf"/>
</dbReference>
<accession>A0AAE7DG10</accession>
<dbReference type="Gene3D" id="3.30.9.10">
    <property type="entry name" value="D-Amino Acid Oxidase, subunit A, domain 2"/>
    <property type="match status" value="1"/>
</dbReference>
<dbReference type="PANTHER" id="PTHR43104">
    <property type="entry name" value="L-2-HYDROXYGLUTARATE DEHYDROGENASE, MITOCHONDRIAL"/>
    <property type="match status" value="1"/>
</dbReference>
<name>A0AAE7DG10_9PSED</name>
<evidence type="ECO:0000313" key="7">
    <source>
        <dbReference type="EMBL" id="QJC80415.1"/>
    </source>
</evidence>
<dbReference type="Gene3D" id="3.50.50.60">
    <property type="entry name" value="FAD/NAD(P)-binding domain"/>
    <property type="match status" value="1"/>
</dbReference>
<evidence type="ECO:0000256" key="3">
    <source>
        <dbReference type="ARBA" id="ARBA00022827"/>
    </source>
</evidence>
<dbReference type="KEGG" id="pum:HGP31_19570"/>
<dbReference type="GO" id="GO:0047545">
    <property type="term" value="F:(S)-2-hydroxyglutarate dehydrogenase activity"/>
    <property type="evidence" value="ECO:0007669"/>
    <property type="project" value="TreeGrafter"/>
</dbReference>
<evidence type="ECO:0000256" key="5">
    <source>
        <dbReference type="ARBA" id="ARBA00037941"/>
    </source>
</evidence>
<evidence type="ECO:0000313" key="8">
    <source>
        <dbReference type="Proteomes" id="UP000501367"/>
    </source>
</evidence>
<dbReference type="Pfam" id="PF01266">
    <property type="entry name" value="DAO"/>
    <property type="match status" value="1"/>
</dbReference>
<dbReference type="SUPFAM" id="SSF51905">
    <property type="entry name" value="FAD/NAD(P)-binding domain"/>
    <property type="match status" value="1"/>
</dbReference>
<evidence type="ECO:0000259" key="6">
    <source>
        <dbReference type="Pfam" id="PF01266"/>
    </source>
</evidence>
<dbReference type="PANTHER" id="PTHR43104:SF4">
    <property type="entry name" value="L-2-HYDROXYGLUTARATE DEHYDROGENASE, MITOCHONDRIAL"/>
    <property type="match status" value="1"/>
</dbReference>